<dbReference type="Proteomes" id="UP000824250">
    <property type="component" value="Unassembled WGS sequence"/>
</dbReference>
<dbReference type="Gene3D" id="2.10.270.10">
    <property type="entry name" value="Cholin Binding"/>
    <property type="match status" value="1"/>
</dbReference>
<feature type="chain" id="PRO_5038526812" description="Cell wall-binding protein" evidence="3">
    <location>
        <begin position="27"/>
        <end position="296"/>
    </location>
</feature>
<keyword evidence="3" id="KW-0732">Signal</keyword>
<dbReference type="AlphaFoldDB" id="A0A9D1A4V9"/>
<name>A0A9D1A4V9_9FIRM</name>
<evidence type="ECO:0000256" key="1">
    <source>
        <dbReference type="ARBA" id="ARBA00022737"/>
    </source>
</evidence>
<organism evidence="4 5">
    <name type="scientific">Candidatus Copromonas faecavium</name>
    <name type="common">nom. illeg.</name>
    <dbReference type="NCBI Taxonomy" id="2840740"/>
    <lineage>
        <taxon>Bacteria</taxon>
        <taxon>Bacillati</taxon>
        <taxon>Bacillota</taxon>
        <taxon>Clostridia</taxon>
        <taxon>Lachnospirales</taxon>
        <taxon>Lachnospiraceae</taxon>
        <taxon>Candidatus Copromonas (nom. illeg.)</taxon>
    </lineage>
</organism>
<evidence type="ECO:0008006" key="6">
    <source>
        <dbReference type="Google" id="ProtNLM"/>
    </source>
</evidence>
<dbReference type="EMBL" id="DVGC01000053">
    <property type="protein sequence ID" value="HIR06126.1"/>
    <property type="molecule type" value="Genomic_DNA"/>
</dbReference>
<feature type="signal peptide" evidence="3">
    <location>
        <begin position="1"/>
        <end position="26"/>
    </location>
</feature>
<accession>A0A9D1A4V9</accession>
<feature type="repeat" description="Cell wall-binding" evidence="2">
    <location>
        <begin position="261"/>
        <end position="280"/>
    </location>
</feature>
<evidence type="ECO:0000313" key="5">
    <source>
        <dbReference type="Proteomes" id="UP000824250"/>
    </source>
</evidence>
<comment type="caution">
    <text evidence="4">The sequence shown here is derived from an EMBL/GenBank/DDBJ whole genome shotgun (WGS) entry which is preliminary data.</text>
</comment>
<protein>
    <recommendedName>
        <fullName evidence="6">Cell wall-binding protein</fullName>
    </recommendedName>
</protein>
<dbReference type="InterPro" id="IPR018337">
    <property type="entry name" value="Cell_wall/Cho-bd_repeat"/>
</dbReference>
<evidence type="ECO:0000256" key="2">
    <source>
        <dbReference type="PROSITE-ProRule" id="PRU00591"/>
    </source>
</evidence>
<gene>
    <name evidence="4" type="ORF">IAB28_09205</name>
</gene>
<dbReference type="PROSITE" id="PS51170">
    <property type="entry name" value="CW"/>
    <property type="match status" value="1"/>
</dbReference>
<sequence>MKKMIKATGVICAAALAAAMCFSSLAETASTTDTSAAVTLGPVQFDGTVVSVEEDRFVMNRVLEGGNSELVVNVSDETRLLDGVNGYPISMDNLDVGETVRVYVGPAMTMSLPPISNGVVVLADMPADGSFPVYTQVESVTWDSEQTDGVYVLTAADGKTYRINSSTTLLPYLTRNLIRVDDLTAGSNILLWSDTDSVYDGYAAKIVLFPSDTQGETGTVSDGWQETDEGWVYYRNGELHTGWLLDGDNWYYLNPENGLMMTGFLTLDGKTYYLESDGKMLTEARVFTPDANGELH</sequence>
<proteinExistence type="predicted"/>
<keyword evidence="1" id="KW-0677">Repeat</keyword>
<reference evidence="4" key="1">
    <citation type="submission" date="2020-10" db="EMBL/GenBank/DDBJ databases">
        <authorList>
            <person name="Gilroy R."/>
        </authorList>
    </citation>
    <scope>NUCLEOTIDE SEQUENCE</scope>
    <source>
        <strain evidence="4">CHK180-2868</strain>
    </source>
</reference>
<dbReference type="Pfam" id="PF19127">
    <property type="entry name" value="Choline_bind_3"/>
    <property type="match status" value="1"/>
</dbReference>
<dbReference type="SUPFAM" id="SSF69360">
    <property type="entry name" value="Cell wall binding repeat"/>
    <property type="match status" value="1"/>
</dbReference>
<reference evidence="4" key="2">
    <citation type="journal article" date="2021" name="PeerJ">
        <title>Extensive microbial diversity within the chicken gut microbiome revealed by metagenomics and culture.</title>
        <authorList>
            <person name="Gilroy R."/>
            <person name="Ravi A."/>
            <person name="Getino M."/>
            <person name="Pursley I."/>
            <person name="Horton D.L."/>
            <person name="Alikhan N.F."/>
            <person name="Baker D."/>
            <person name="Gharbi K."/>
            <person name="Hall N."/>
            <person name="Watson M."/>
            <person name="Adriaenssens E.M."/>
            <person name="Foster-Nyarko E."/>
            <person name="Jarju S."/>
            <person name="Secka A."/>
            <person name="Antonio M."/>
            <person name="Oren A."/>
            <person name="Chaudhuri R.R."/>
            <person name="La Ragione R."/>
            <person name="Hildebrand F."/>
            <person name="Pallen M.J."/>
        </authorList>
    </citation>
    <scope>NUCLEOTIDE SEQUENCE</scope>
    <source>
        <strain evidence="4">CHK180-2868</strain>
    </source>
</reference>
<evidence type="ECO:0000313" key="4">
    <source>
        <dbReference type="EMBL" id="HIR06126.1"/>
    </source>
</evidence>
<evidence type="ECO:0000256" key="3">
    <source>
        <dbReference type="SAM" id="SignalP"/>
    </source>
</evidence>